<accession>A0ABW2T2M8</accession>
<dbReference type="Gene3D" id="3.30.565.10">
    <property type="entry name" value="Histidine kinase-like ATPase, C-terminal domain"/>
    <property type="match status" value="1"/>
</dbReference>
<evidence type="ECO:0000256" key="2">
    <source>
        <dbReference type="ARBA" id="ARBA00022777"/>
    </source>
</evidence>
<dbReference type="InterPro" id="IPR050482">
    <property type="entry name" value="Sensor_HK_TwoCompSys"/>
</dbReference>
<dbReference type="PANTHER" id="PTHR24421:SF63">
    <property type="entry name" value="SENSOR HISTIDINE KINASE DESK"/>
    <property type="match status" value="1"/>
</dbReference>
<keyword evidence="4" id="KW-0812">Transmembrane</keyword>
<evidence type="ECO:0000256" key="4">
    <source>
        <dbReference type="SAM" id="Phobius"/>
    </source>
</evidence>
<reference evidence="7" key="1">
    <citation type="journal article" date="2019" name="Int. J. Syst. Evol. Microbiol.">
        <title>The Global Catalogue of Microorganisms (GCM) 10K type strain sequencing project: providing services to taxonomists for standard genome sequencing and annotation.</title>
        <authorList>
            <consortium name="The Broad Institute Genomics Platform"/>
            <consortium name="The Broad Institute Genome Sequencing Center for Infectious Disease"/>
            <person name="Wu L."/>
            <person name="Ma J."/>
        </authorList>
    </citation>
    <scope>NUCLEOTIDE SEQUENCE [LARGE SCALE GENOMIC DNA]</scope>
    <source>
        <strain evidence="7">JCM 10083</strain>
    </source>
</reference>
<sequence length="373" mass="39283">MTVLSLSMGIVMAWAGPLGALAKVDERLPLTPLLVGVPGLVVFTVLSLRILQAAVAGSSAGGAILTSAMVAVVLMLTQDGHLWSWGLLAPAWASGAALLLNRSATIAACVAAAVVGPLLTSPVADLANVFAPPYADDPRPLLIIYLVVSVVAPWTNRFQLWFWQVVRAAEEGREAQARLAVTEERLRFSRDLHDLVGHSLTAIAVKSEVAVKLSRVDIGRSTGEMEEVRTLARQALKEIRAAVRGYRTVDLAAELRGMIAVLEAGGVRCTLKEPGDQVPEKAATLLAWVVREGTTNVLRHSFATRCRIAITIQEGNAVLEMTNDGVAEIDGVGGTGLIGLSERVTATGGSVTGGPGGPGEFRLRATVPLEEAR</sequence>
<gene>
    <name evidence="6" type="ORF">ACFQVD_22625</name>
</gene>
<proteinExistence type="predicted"/>
<feature type="domain" description="Signal transduction histidine kinase subgroup 3 dimerisation and phosphoacceptor" evidence="5">
    <location>
        <begin position="184"/>
        <end position="250"/>
    </location>
</feature>
<keyword evidence="4" id="KW-0472">Membrane</keyword>
<evidence type="ECO:0000259" key="5">
    <source>
        <dbReference type="Pfam" id="PF07730"/>
    </source>
</evidence>
<feature type="transmembrane region" description="Helical" evidence="4">
    <location>
        <begin position="32"/>
        <end position="51"/>
    </location>
</feature>
<name>A0ABW2T2M8_9ACTN</name>
<dbReference type="EMBL" id="JBHTEE010000001">
    <property type="protein sequence ID" value="MFC7602903.1"/>
    <property type="molecule type" value="Genomic_DNA"/>
</dbReference>
<dbReference type="RefSeq" id="WP_343975620.1">
    <property type="nucleotide sequence ID" value="NZ_BAAAGK010000132.1"/>
</dbReference>
<dbReference type="Proteomes" id="UP001596514">
    <property type="component" value="Unassembled WGS sequence"/>
</dbReference>
<evidence type="ECO:0000313" key="6">
    <source>
        <dbReference type="EMBL" id="MFC7602903.1"/>
    </source>
</evidence>
<keyword evidence="7" id="KW-1185">Reference proteome</keyword>
<feature type="transmembrane region" description="Helical" evidence="4">
    <location>
        <begin position="142"/>
        <end position="163"/>
    </location>
</feature>
<dbReference type="InterPro" id="IPR011712">
    <property type="entry name" value="Sig_transdc_His_kin_sub3_dim/P"/>
</dbReference>
<feature type="transmembrane region" description="Helical" evidence="4">
    <location>
        <begin position="82"/>
        <end position="100"/>
    </location>
</feature>
<keyword evidence="1" id="KW-0808">Transferase</keyword>
<evidence type="ECO:0000313" key="7">
    <source>
        <dbReference type="Proteomes" id="UP001596514"/>
    </source>
</evidence>
<feature type="transmembrane region" description="Helical" evidence="4">
    <location>
        <begin position="58"/>
        <end position="76"/>
    </location>
</feature>
<dbReference type="InterPro" id="IPR036890">
    <property type="entry name" value="HATPase_C_sf"/>
</dbReference>
<keyword evidence="2 6" id="KW-0418">Kinase</keyword>
<dbReference type="SUPFAM" id="SSF55874">
    <property type="entry name" value="ATPase domain of HSP90 chaperone/DNA topoisomerase II/histidine kinase"/>
    <property type="match status" value="1"/>
</dbReference>
<organism evidence="6 7">
    <name type="scientific">Streptosporangium amethystogenes subsp. fukuiense</name>
    <dbReference type="NCBI Taxonomy" id="698418"/>
    <lineage>
        <taxon>Bacteria</taxon>
        <taxon>Bacillati</taxon>
        <taxon>Actinomycetota</taxon>
        <taxon>Actinomycetes</taxon>
        <taxon>Streptosporangiales</taxon>
        <taxon>Streptosporangiaceae</taxon>
        <taxon>Streptosporangium</taxon>
    </lineage>
</organism>
<dbReference type="GO" id="GO:0016301">
    <property type="term" value="F:kinase activity"/>
    <property type="evidence" value="ECO:0007669"/>
    <property type="project" value="UniProtKB-KW"/>
</dbReference>
<dbReference type="Gene3D" id="1.20.5.1930">
    <property type="match status" value="1"/>
</dbReference>
<dbReference type="PANTHER" id="PTHR24421">
    <property type="entry name" value="NITRATE/NITRITE SENSOR PROTEIN NARX-RELATED"/>
    <property type="match status" value="1"/>
</dbReference>
<protein>
    <submittedName>
        <fullName evidence="6">Sensor histidine kinase</fullName>
    </submittedName>
</protein>
<keyword evidence="4" id="KW-1133">Transmembrane helix</keyword>
<keyword evidence="3" id="KW-0902">Two-component regulatory system</keyword>
<feature type="transmembrane region" description="Helical" evidence="4">
    <location>
        <begin position="107"/>
        <end position="130"/>
    </location>
</feature>
<comment type="caution">
    <text evidence="6">The sequence shown here is derived from an EMBL/GenBank/DDBJ whole genome shotgun (WGS) entry which is preliminary data.</text>
</comment>
<evidence type="ECO:0000256" key="1">
    <source>
        <dbReference type="ARBA" id="ARBA00022679"/>
    </source>
</evidence>
<evidence type="ECO:0000256" key="3">
    <source>
        <dbReference type="ARBA" id="ARBA00023012"/>
    </source>
</evidence>
<dbReference type="Pfam" id="PF07730">
    <property type="entry name" value="HisKA_3"/>
    <property type="match status" value="1"/>
</dbReference>